<dbReference type="EMBL" id="PEDP01000870">
    <property type="protein sequence ID" value="POS84764.1"/>
    <property type="molecule type" value="Genomic_DNA"/>
</dbReference>
<keyword evidence="2" id="KW-1185">Reference proteome</keyword>
<accession>A0A2S4PRX4</accession>
<dbReference type="AlphaFoldDB" id="A0A2S4PRX4"/>
<protein>
    <submittedName>
        <fullName evidence="1">Uncharacterized protein</fullName>
    </submittedName>
</protein>
<comment type="caution">
    <text evidence="1">The sequence shown here is derived from an EMBL/GenBank/DDBJ whole genome shotgun (WGS) entry which is preliminary data.</text>
</comment>
<gene>
    <name evidence="1" type="ORF">EPUL_004755</name>
</gene>
<reference evidence="1 2" key="1">
    <citation type="submission" date="2017-10" db="EMBL/GenBank/DDBJ databases">
        <title>Development of genomic resources for the powdery mildew, Erysiphe pulchra.</title>
        <authorList>
            <person name="Wadl P.A."/>
            <person name="Mack B.M."/>
            <person name="Moore G."/>
            <person name="Beltz S.B."/>
        </authorList>
    </citation>
    <scope>NUCLEOTIDE SEQUENCE [LARGE SCALE GENOMIC DNA]</scope>
    <source>
        <strain evidence="1">Cflorida</strain>
    </source>
</reference>
<evidence type="ECO:0000313" key="1">
    <source>
        <dbReference type="EMBL" id="POS84764.1"/>
    </source>
</evidence>
<proteinExistence type="predicted"/>
<organism evidence="1 2">
    <name type="scientific">Erysiphe pulchra</name>
    <dbReference type="NCBI Taxonomy" id="225359"/>
    <lineage>
        <taxon>Eukaryota</taxon>
        <taxon>Fungi</taxon>
        <taxon>Dikarya</taxon>
        <taxon>Ascomycota</taxon>
        <taxon>Pezizomycotina</taxon>
        <taxon>Leotiomycetes</taxon>
        <taxon>Erysiphales</taxon>
        <taxon>Erysiphaceae</taxon>
        <taxon>Erysiphe</taxon>
    </lineage>
</organism>
<evidence type="ECO:0000313" key="2">
    <source>
        <dbReference type="Proteomes" id="UP000237438"/>
    </source>
</evidence>
<dbReference type="Proteomes" id="UP000237438">
    <property type="component" value="Unassembled WGS sequence"/>
</dbReference>
<name>A0A2S4PRX4_9PEZI</name>
<sequence>MVGRPQPSTLPEKPATSQPKLCNAQRQQAPAKAPDNTFAYQKAMLAVTTTFMPLRIQKVKSGLAIFPADASQAAFLHDKAPKITAVLGLTDEKSKRWVNYFLYYIPIKISTLDGSITKNTHEIALDEIRFETGVTNSSNMDT</sequence>